<dbReference type="Pfam" id="PF01081">
    <property type="entry name" value="Aldolase"/>
    <property type="match status" value="1"/>
</dbReference>
<dbReference type="PANTHER" id="PTHR30246">
    <property type="entry name" value="2-KETO-3-DEOXY-6-PHOSPHOGLUCONATE ALDOLASE"/>
    <property type="match status" value="1"/>
</dbReference>
<dbReference type="InterPro" id="IPR000887">
    <property type="entry name" value="Aldlse_KDPG_KHG"/>
</dbReference>
<accession>A0A3M8ANL1</accession>
<comment type="similarity">
    <text evidence="3">Belongs to the KHG/KDPG aldolase family.</text>
</comment>
<proteinExistence type="inferred from homology"/>
<dbReference type="PROSITE" id="PS00160">
    <property type="entry name" value="ALDOLASE_KDPG_KHG_2"/>
    <property type="match status" value="1"/>
</dbReference>
<organism evidence="9 10">
    <name type="scientific">Agromyces tardus</name>
    <dbReference type="NCBI Taxonomy" id="2583849"/>
    <lineage>
        <taxon>Bacteria</taxon>
        <taxon>Bacillati</taxon>
        <taxon>Actinomycetota</taxon>
        <taxon>Actinomycetes</taxon>
        <taxon>Micrococcales</taxon>
        <taxon>Microbacteriaceae</taxon>
        <taxon>Agromyces</taxon>
    </lineage>
</organism>
<dbReference type="InterPro" id="IPR013785">
    <property type="entry name" value="Aldolase_TIM"/>
</dbReference>
<evidence type="ECO:0000256" key="6">
    <source>
        <dbReference type="ARBA" id="ARBA00023239"/>
    </source>
</evidence>
<dbReference type="Proteomes" id="UP000275048">
    <property type="component" value="Unassembled WGS sequence"/>
</dbReference>
<evidence type="ECO:0000256" key="7">
    <source>
        <dbReference type="ARBA" id="ARBA00023270"/>
    </source>
</evidence>
<evidence type="ECO:0000256" key="1">
    <source>
        <dbReference type="ARBA" id="ARBA00000654"/>
    </source>
</evidence>
<evidence type="ECO:0000256" key="5">
    <source>
        <dbReference type="ARBA" id="ARBA00013063"/>
    </source>
</evidence>
<evidence type="ECO:0000256" key="3">
    <source>
        <dbReference type="ARBA" id="ARBA00006906"/>
    </source>
</evidence>
<dbReference type="OrthoDB" id="9805177at2"/>
<dbReference type="SUPFAM" id="SSF51569">
    <property type="entry name" value="Aldolase"/>
    <property type="match status" value="1"/>
</dbReference>
<keyword evidence="6 9" id="KW-0456">Lyase</keyword>
<keyword evidence="10" id="KW-1185">Reference proteome</keyword>
<dbReference type="Gene3D" id="3.20.20.70">
    <property type="entry name" value="Aldolase class I"/>
    <property type="match status" value="1"/>
</dbReference>
<protein>
    <recommendedName>
        <fullName evidence="5">2-dehydro-3-deoxy-phosphogluconate aldolase</fullName>
        <ecNumber evidence="5">4.1.2.14</ecNumber>
    </recommendedName>
</protein>
<evidence type="ECO:0000256" key="4">
    <source>
        <dbReference type="ARBA" id="ARBA00011233"/>
    </source>
</evidence>
<dbReference type="EC" id="4.1.2.14" evidence="5"/>
<dbReference type="PROSITE" id="PS00159">
    <property type="entry name" value="ALDOLASE_KDPG_KHG_1"/>
    <property type="match status" value="1"/>
</dbReference>
<comment type="subunit">
    <text evidence="4">Homotrimer.</text>
</comment>
<evidence type="ECO:0000256" key="2">
    <source>
        <dbReference type="ARBA" id="ARBA00004736"/>
    </source>
</evidence>
<dbReference type="InterPro" id="IPR031338">
    <property type="entry name" value="KDPG/KHG_AS_2"/>
</dbReference>
<comment type="pathway">
    <text evidence="2">Carbohydrate acid metabolism; 2-dehydro-3-deoxy-D-gluconate degradation; D-glyceraldehyde 3-phosphate and pyruvate from 2-dehydro-3-deoxy-D-gluconate: step 2/2.</text>
</comment>
<gene>
    <name evidence="9" type="primary">eda</name>
    <name evidence="9" type="ORF">EDM22_00515</name>
</gene>
<keyword evidence="8" id="KW-0119">Carbohydrate metabolism</keyword>
<reference evidence="9 10" key="1">
    <citation type="submission" date="2018-10" db="EMBL/GenBank/DDBJ databases">
        <title>Isolation, diversity and antibacterial activity of antinobacteria from the wheat rhizosphere soil.</title>
        <authorList>
            <person name="Sun T."/>
        </authorList>
    </citation>
    <scope>NUCLEOTIDE SEQUENCE [LARGE SCALE GENOMIC DNA]</scope>
    <source>
        <strain evidence="9 10">SJ-23</strain>
    </source>
</reference>
<dbReference type="PANTHER" id="PTHR30246:SF1">
    <property type="entry name" value="2-DEHYDRO-3-DEOXY-6-PHOSPHOGALACTONATE ALDOLASE-RELATED"/>
    <property type="match status" value="1"/>
</dbReference>
<dbReference type="GO" id="GO:0008675">
    <property type="term" value="F:2-dehydro-3-deoxy-phosphogluconate aldolase activity"/>
    <property type="evidence" value="ECO:0007669"/>
    <property type="project" value="UniProtKB-EC"/>
</dbReference>
<dbReference type="CDD" id="cd00452">
    <property type="entry name" value="KDPG_aldolase"/>
    <property type="match status" value="1"/>
</dbReference>
<keyword evidence="7" id="KW-0704">Schiff base</keyword>
<comment type="caution">
    <text evidence="9">The sequence shown here is derived from an EMBL/GenBank/DDBJ whole genome shotgun (WGS) entry which is preliminary data.</text>
</comment>
<dbReference type="InterPro" id="IPR031337">
    <property type="entry name" value="KDPG/KHG_AS_1"/>
</dbReference>
<dbReference type="NCBIfam" id="TIGR01182">
    <property type="entry name" value="eda"/>
    <property type="match status" value="1"/>
</dbReference>
<sequence>MTAATAGTAASARTADAAGATSAAGTRTPPLRELLAKFGVVPVVAVSSADEGLRLGEALLRGGLPVVEITFRTDAAAAAIRAVAAELPELLVGAGTLLSEASVDAAVDAGAAFGVAPGLRPPVVERAAALGLPFAPGIATPSELERGLSLGLDFFKLFPAEPIGGLRLIDALAGPYPSAGFMPTGGIRPELLADYLARPSVAACGGTWIAPTALIAAGDFDEIRQRAAASVARIGAIRETHRKEHRNGA</sequence>
<evidence type="ECO:0000313" key="9">
    <source>
        <dbReference type="EMBL" id="RNB52237.1"/>
    </source>
</evidence>
<evidence type="ECO:0000256" key="8">
    <source>
        <dbReference type="ARBA" id="ARBA00023277"/>
    </source>
</evidence>
<dbReference type="AlphaFoldDB" id="A0A3M8ANL1"/>
<evidence type="ECO:0000313" key="10">
    <source>
        <dbReference type="Proteomes" id="UP000275048"/>
    </source>
</evidence>
<name>A0A3M8ANL1_9MICO</name>
<comment type="catalytic activity">
    <reaction evidence="1">
        <text>2-dehydro-3-deoxy-6-phospho-D-gluconate = D-glyceraldehyde 3-phosphate + pyruvate</text>
        <dbReference type="Rhea" id="RHEA:17089"/>
        <dbReference type="ChEBI" id="CHEBI:15361"/>
        <dbReference type="ChEBI" id="CHEBI:57569"/>
        <dbReference type="ChEBI" id="CHEBI:59776"/>
        <dbReference type="EC" id="4.1.2.14"/>
    </reaction>
</comment>
<dbReference type="RefSeq" id="WP_122935075.1">
    <property type="nucleotide sequence ID" value="NZ_JBHSNT010000007.1"/>
</dbReference>
<dbReference type="EMBL" id="RHHB01000001">
    <property type="protein sequence ID" value="RNB52237.1"/>
    <property type="molecule type" value="Genomic_DNA"/>
</dbReference>